<dbReference type="Pfam" id="PF24883">
    <property type="entry name" value="NPHP3_N"/>
    <property type="match status" value="1"/>
</dbReference>
<dbReference type="Proteomes" id="UP000315522">
    <property type="component" value="Unassembled WGS sequence"/>
</dbReference>
<feature type="domain" description="NACHT" evidence="3">
    <location>
        <begin position="278"/>
        <end position="421"/>
    </location>
</feature>
<evidence type="ECO:0000256" key="2">
    <source>
        <dbReference type="PROSITE-ProRule" id="PRU00023"/>
    </source>
</evidence>
<reference evidence="4 5" key="1">
    <citation type="submission" date="2018-05" db="EMBL/GenBank/DDBJ databases">
        <title>Genome sequencing and assembly of the regulated plant pathogen Lachnellula willkommii and related sister species for the development of diagnostic species identification markers.</title>
        <authorList>
            <person name="Giroux E."/>
            <person name="Bilodeau G."/>
        </authorList>
    </citation>
    <scope>NUCLEOTIDE SEQUENCE [LARGE SCALE GENOMIC DNA]</scope>
    <source>
        <strain evidence="4 5">CBS 172.35</strain>
    </source>
</reference>
<dbReference type="InterPro" id="IPR027417">
    <property type="entry name" value="P-loop_NTPase"/>
</dbReference>
<sequence length="1418" mass="159984">MASAEGSKLPIPATFSRALADFHKRLTAEQIEEFQFATFQSLQEGIQNIQKEQASAQGLRNLNKIRPFLDGLAQYSTTIELFVNMQPLLAAIWVASKLNQAFDTLLDAYERIGAVLPIIQVIDALFYSKPHIQQVLADVFEDILTFHKRAMVFFSHKTWKLTFRLTFHTFADMFGDVLKNLERSRGLLLQSASIAHYQEAQESRLQFTQEFQNRVKREKKEQWLAVIEWLSVDQAKHSSSTQHVELQQRRAEFPFTTQWLFNMGVMRGWMRKSDASSLSFWLSGIPGAGKTVLFSSVVDKIAATFPDAQVIYFYCKSSDHMRRTFEVMARTLIVQILDLNPACLDYLYEKMTASSERHPNSARLLQEIVLDLCINHDLLFVCIDGLDECEPNERSLILSLIGSITKASRADQSVRFFLTSRRENDIERSLSSAIRLNIKTHHVENDILFYIKTQVSKLRKVFGFPAEREREVREKLSSRPQGMFLLARLILDNLLAQDNLEDFDDEMDSDILPNGIEQALCKNRPEKSRQRAKFILEIMISASRALQSHEIQGALSIRVDSQTIDFNRRRSRISLGEICGPIVEVHSNGVIDMIHPTAKSYLLQHHSNYFIDLHQANFTMAKLCVTYLAFHCFDPNISDSEIQEYTETGDYAFQEYATCNWIHHMELSNDFLADNAIKEELDIFKRSYNLLRKVHARYYSWDDGAPEIVDFVEHKTLVKIDLKELRKHYSTESIFTKTSSNESIPCLFRQLARTRDAIEQFSLLPLPAKEELFVSAYGTSVYKCPVLTCSHFEDGFATRKLRDTHYQRHERPFKCRDEECDYSAIGFSTKSLLARHIRLCHETLTDQPVFPKMNRYPIDKALNDAIDKEDLIVIRTLAMELLDLPTFPTGFLMRSIKTQRRDCARVLVDILGDTKEVGHRDIDGNTILHILVEKGDEELVAATLDTQVNVNAVTRSNHTALYIAIRNCSVPIVRLLLQPRHAKGTLAAHRALCPTVIPILNLAVQADSDEILEILLAAGKEVFKDRNDIGNALEIAVGSSKRNLVATLLSWGRTLGVENKYPMAYHNWILPEVNEMVPVFMREVTIEQAREASIKKWGPKWEQRIREATLKGDITAVEQLLTIAAFQYAPIFSRISLKHGSVLGAAALYGNADMVRKLISEGIPIINPISNGNSAFENAAAGGYISILQLLLENGSNVNEETRFFSDGMALQRAAANGHYATVEFLLGLVALVDMTGTGPDNAETALVMAARSSSEATALLLLHYGADISSKSQLGESIIYMAARWGHQELVIKLLESGAAADELTARGNTVLMMAAANGLEIATFRLLRNEVVIDQINLRGEDWYDADGYYHPSSALFRAASNGHVRIVGLLLQAGADVNATSEHGQTALAIAKQNEHASTVDILRLYGAVLIYDSL</sequence>
<dbReference type="PROSITE" id="PS50297">
    <property type="entry name" value="ANK_REP_REGION"/>
    <property type="match status" value="2"/>
</dbReference>
<dbReference type="Pfam" id="PF24809">
    <property type="entry name" value="DUF7708"/>
    <property type="match status" value="1"/>
</dbReference>
<dbReference type="PROSITE" id="PS50088">
    <property type="entry name" value="ANK_REPEAT"/>
    <property type="match status" value="5"/>
</dbReference>
<dbReference type="Gene3D" id="3.30.160.60">
    <property type="entry name" value="Classic Zinc Finger"/>
    <property type="match status" value="1"/>
</dbReference>
<protein>
    <submittedName>
        <fullName evidence="4">Ankyrin</fullName>
    </submittedName>
</protein>
<dbReference type="InterPro" id="IPR007111">
    <property type="entry name" value="NACHT_NTPase"/>
</dbReference>
<comment type="caution">
    <text evidence="4">The sequence shown here is derived from an EMBL/GenBank/DDBJ whole genome shotgun (WGS) entry which is preliminary data.</text>
</comment>
<dbReference type="PANTHER" id="PTHR10039:SF14">
    <property type="entry name" value="NACHT DOMAIN-CONTAINING PROTEIN"/>
    <property type="match status" value="1"/>
</dbReference>
<gene>
    <name evidence="4" type="primary">Ank3</name>
    <name evidence="4" type="ORF">LAWI1_G003341</name>
</gene>
<dbReference type="InterPro" id="IPR002110">
    <property type="entry name" value="Ankyrin_rpt"/>
</dbReference>
<feature type="repeat" description="ANK" evidence="2">
    <location>
        <begin position="1275"/>
        <end position="1307"/>
    </location>
</feature>
<name>A0A559MD02_9HELO</name>
<feature type="repeat" description="ANK" evidence="2">
    <location>
        <begin position="923"/>
        <end position="955"/>
    </location>
</feature>
<accession>A0A559MD02</accession>
<dbReference type="Pfam" id="PF12796">
    <property type="entry name" value="Ank_2"/>
    <property type="match status" value="4"/>
</dbReference>
<dbReference type="SMART" id="SM00248">
    <property type="entry name" value="ANK"/>
    <property type="match status" value="11"/>
</dbReference>
<dbReference type="InterPro" id="IPR056125">
    <property type="entry name" value="DUF7708"/>
</dbReference>
<evidence type="ECO:0000259" key="3">
    <source>
        <dbReference type="PROSITE" id="PS50837"/>
    </source>
</evidence>
<keyword evidence="1" id="KW-0677">Repeat</keyword>
<dbReference type="PANTHER" id="PTHR10039">
    <property type="entry name" value="AMELOGENIN"/>
    <property type="match status" value="1"/>
</dbReference>
<feature type="repeat" description="ANK" evidence="2">
    <location>
        <begin position="1242"/>
        <end position="1274"/>
    </location>
</feature>
<dbReference type="EMBL" id="QGML01000738">
    <property type="protein sequence ID" value="TVY90811.1"/>
    <property type="molecule type" value="Genomic_DNA"/>
</dbReference>
<feature type="repeat" description="ANK" evidence="2">
    <location>
        <begin position="1171"/>
        <end position="1203"/>
    </location>
</feature>
<evidence type="ECO:0000313" key="5">
    <source>
        <dbReference type="Proteomes" id="UP000315522"/>
    </source>
</evidence>
<feature type="repeat" description="ANK" evidence="2">
    <location>
        <begin position="1353"/>
        <end position="1385"/>
    </location>
</feature>
<keyword evidence="5" id="KW-1185">Reference proteome</keyword>
<dbReference type="Pfam" id="PF22939">
    <property type="entry name" value="WHD_GPIID"/>
    <property type="match status" value="1"/>
</dbReference>
<dbReference type="InterPro" id="IPR054471">
    <property type="entry name" value="GPIID_WHD"/>
</dbReference>
<keyword evidence="2" id="KW-0040">ANK repeat</keyword>
<dbReference type="SUPFAM" id="SSF52540">
    <property type="entry name" value="P-loop containing nucleoside triphosphate hydrolases"/>
    <property type="match status" value="1"/>
</dbReference>
<dbReference type="InterPro" id="IPR056884">
    <property type="entry name" value="NPHP3-like_N"/>
</dbReference>
<evidence type="ECO:0000313" key="4">
    <source>
        <dbReference type="EMBL" id="TVY90811.1"/>
    </source>
</evidence>
<organism evidence="4 5">
    <name type="scientific">Lachnellula willkommii</name>
    <dbReference type="NCBI Taxonomy" id="215461"/>
    <lineage>
        <taxon>Eukaryota</taxon>
        <taxon>Fungi</taxon>
        <taxon>Dikarya</taxon>
        <taxon>Ascomycota</taxon>
        <taxon>Pezizomycotina</taxon>
        <taxon>Leotiomycetes</taxon>
        <taxon>Helotiales</taxon>
        <taxon>Lachnaceae</taxon>
        <taxon>Lachnellula</taxon>
    </lineage>
</organism>
<dbReference type="Gene3D" id="3.40.50.300">
    <property type="entry name" value="P-loop containing nucleotide triphosphate hydrolases"/>
    <property type="match status" value="1"/>
</dbReference>
<dbReference type="InterPro" id="IPR036770">
    <property type="entry name" value="Ankyrin_rpt-contain_sf"/>
</dbReference>
<dbReference type="SUPFAM" id="SSF48403">
    <property type="entry name" value="Ankyrin repeat"/>
    <property type="match status" value="2"/>
</dbReference>
<proteinExistence type="predicted"/>
<evidence type="ECO:0000256" key="1">
    <source>
        <dbReference type="ARBA" id="ARBA00022737"/>
    </source>
</evidence>
<dbReference type="PROSITE" id="PS50837">
    <property type="entry name" value="NACHT"/>
    <property type="match status" value="1"/>
</dbReference>
<dbReference type="Gene3D" id="1.25.40.20">
    <property type="entry name" value="Ankyrin repeat-containing domain"/>
    <property type="match status" value="2"/>
</dbReference>